<dbReference type="GO" id="GO:0030154">
    <property type="term" value="P:cell differentiation"/>
    <property type="evidence" value="ECO:0007669"/>
    <property type="project" value="TreeGrafter"/>
</dbReference>
<reference evidence="3" key="1">
    <citation type="submission" date="2018-06" db="EMBL/GenBank/DDBJ databases">
        <title>Genome assembly of Danube salmon.</title>
        <authorList>
            <person name="Macqueen D.J."/>
            <person name="Gundappa M.K."/>
        </authorList>
    </citation>
    <scope>NUCLEOTIDE SEQUENCE [LARGE SCALE GENOMIC DNA]</scope>
</reference>
<dbReference type="Pfam" id="PF15273">
    <property type="entry name" value="NHS"/>
    <property type="match status" value="1"/>
</dbReference>
<sequence>MGNSQRRIPPCRMQRRKRSRRGGRQEKDIAAVSNLDVESKLTVHYQAPWHQHHNVFHPCSRPPCVEELHRHAKQSLRALHRGERSPPNTHHLTHTT</sequence>
<dbReference type="GeneTree" id="ENSGT00950000182963"/>
<proteinExistence type="predicted"/>
<reference evidence="2" key="2">
    <citation type="submission" date="2025-08" db="UniProtKB">
        <authorList>
            <consortium name="Ensembl"/>
        </authorList>
    </citation>
    <scope>IDENTIFICATION</scope>
</reference>
<dbReference type="GO" id="GO:0002088">
    <property type="term" value="P:lens development in camera-type eye"/>
    <property type="evidence" value="ECO:0007669"/>
    <property type="project" value="TreeGrafter"/>
</dbReference>
<dbReference type="PANTHER" id="PTHR23039:SF5">
    <property type="entry name" value="ACTIN REMODELING REGULATOR NHS"/>
    <property type="match status" value="1"/>
</dbReference>
<reference evidence="2" key="3">
    <citation type="submission" date="2025-09" db="UniProtKB">
        <authorList>
            <consortium name="Ensembl"/>
        </authorList>
    </citation>
    <scope>IDENTIFICATION</scope>
</reference>
<protein>
    <submittedName>
        <fullName evidence="2">Uncharacterized protein</fullName>
    </submittedName>
</protein>
<evidence type="ECO:0000256" key="1">
    <source>
        <dbReference type="SAM" id="MobiDB-lite"/>
    </source>
</evidence>
<accession>A0A4W5MDP0</accession>
<dbReference type="STRING" id="62062.ENSHHUP00000035948"/>
<feature type="compositionally biased region" description="Basic residues" evidence="1">
    <location>
        <begin position="13"/>
        <end position="22"/>
    </location>
</feature>
<dbReference type="PANTHER" id="PTHR23039">
    <property type="entry name" value="NANCE-HORAN SYNDROME PROTEIN"/>
    <property type="match status" value="1"/>
</dbReference>
<name>A0A4W5MDP0_9TELE</name>
<feature type="region of interest" description="Disordered" evidence="1">
    <location>
        <begin position="1"/>
        <end position="28"/>
    </location>
</feature>
<organism evidence="2 3">
    <name type="scientific">Hucho hucho</name>
    <name type="common">huchen</name>
    <dbReference type="NCBI Taxonomy" id="62062"/>
    <lineage>
        <taxon>Eukaryota</taxon>
        <taxon>Metazoa</taxon>
        <taxon>Chordata</taxon>
        <taxon>Craniata</taxon>
        <taxon>Vertebrata</taxon>
        <taxon>Euteleostomi</taxon>
        <taxon>Actinopterygii</taxon>
        <taxon>Neopterygii</taxon>
        <taxon>Teleostei</taxon>
        <taxon>Protacanthopterygii</taxon>
        <taxon>Salmoniformes</taxon>
        <taxon>Salmonidae</taxon>
        <taxon>Salmoninae</taxon>
        <taxon>Hucho</taxon>
    </lineage>
</organism>
<dbReference type="Ensembl" id="ENSHHUT00000037384.1">
    <property type="protein sequence ID" value="ENSHHUP00000035948.1"/>
    <property type="gene ID" value="ENSHHUG00000022611.1"/>
</dbReference>
<evidence type="ECO:0000313" key="3">
    <source>
        <dbReference type="Proteomes" id="UP000314982"/>
    </source>
</evidence>
<dbReference type="InterPro" id="IPR024845">
    <property type="entry name" value="NHS-like"/>
</dbReference>
<dbReference type="Proteomes" id="UP000314982">
    <property type="component" value="Unassembled WGS sequence"/>
</dbReference>
<feature type="region of interest" description="Disordered" evidence="1">
    <location>
        <begin position="77"/>
        <end position="96"/>
    </location>
</feature>
<evidence type="ECO:0000313" key="2">
    <source>
        <dbReference type="Ensembl" id="ENSHHUP00000035948.1"/>
    </source>
</evidence>
<keyword evidence="3" id="KW-1185">Reference proteome</keyword>
<dbReference type="AlphaFoldDB" id="A0A4W5MDP0"/>